<keyword evidence="1" id="KW-1133">Transmembrane helix</keyword>
<keyword evidence="3" id="KW-1185">Reference proteome</keyword>
<dbReference type="OrthoDB" id="8757095at2"/>
<organism evidence="2 3">
    <name type="scientific">Cytobacillus praedii</name>
    <dbReference type="NCBI Taxonomy" id="1742358"/>
    <lineage>
        <taxon>Bacteria</taxon>
        <taxon>Bacillati</taxon>
        <taxon>Bacillota</taxon>
        <taxon>Bacilli</taxon>
        <taxon>Bacillales</taxon>
        <taxon>Bacillaceae</taxon>
        <taxon>Cytobacillus</taxon>
    </lineage>
</organism>
<reference evidence="2 3" key="1">
    <citation type="submission" date="2019-03" db="EMBL/GenBank/DDBJ databases">
        <authorList>
            <person name="Jensen L."/>
            <person name="Storgaard J."/>
            <person name="Sulaj E."/>
            <person name="Schramm A."/>
            <person name="Marshall I.P.G."/>
        </authorList>
    </citation>
    <scope>NUCLEOTIDE SEQUENCE [LARGE SCALE GENOMIC DNA]</scope>
    <source>
        <strain evidence="2 3">2017H2G3</strain>
    </source>
</reference>
<evidence type="ECO:0000313" key="3">
    <source>
        <dbReference type="Proteomes" id="UP000293846"/>
    </source>
</evidence>
<name>A0A4V2NU24_9BACI</name>
<comment type="caution">
    <text evidence="2">The sequence shown here is derived from an EMBL/GenBank/DDBJ whole genome shotgun (WGS) entry which is preliminary data.</text>
</comment>
<dbReference type="AlphaFoldDB" id="A0A4V2NU24"/>
<dbReference type="EMBL" id="SJTH01000029">
    <property type="protein sequence ID" value="TCJ02651.1"/>
    <property type="molecule type" value="Genomic_DNA"/>
</dbReference>
<accession>A0A4V2NU24</accession>
<sequence>MRKILYRFFVDFEKEEKWVNEMGAQGWHLQKFSFGRFTFTKGEPGTFIYRNEFISGMSSNEKKDYFEFLKDSGISIINELGGWVYMKKAAADGPFEIYTDTKSKIAYYKRMLNIFALLFIINAWMGIANISIFGDKTSFEFVNQSVGVFNIAAALLIAYPIIKIIKSKRLLEKDLQFFE</sequence>
<dbReference type="RefSeq" id="WP_131237791.1">
    <property type="nucleotide sequence ID" value="NZ_CP183326.1"/>
</dbReference>
<keyword evidence="1" id="KW-0472">Membrane</keyword>
<dbReference type="InterPro" id="IPR021359">
    <property type="entry name" value="DUF2812"/>
</dbReference>
<dbReference type="Proteomes" id="UP000293846">
    <property type="component" value="Unassembled WGS sequence"/>
</dbReference>
<evidence type="ECO:0000256" key="1">
    <source>
        <dbReference type="SAM" id="Phobius"/>
    </source>
</evidence>
<dbReference type="Pfam" id="PF11193">
    <property type="entry name" value="DUF2812"/>
    <property type="match status" value="1"/>
</dbReference>
<gene>
    <name evidence="2" type="ORF">E0Y62_18405</name>
</gene>
<keyword evidence="1" id="KW-0812">Transmembrane</keyword>
<evidence type="ECO:0000313" key="2">
    <source>
        <dbReference type="EMBL" id="TCJ02651.1"/>
    </source>
</evidence>
<feature type="transmembrane region" description="Helical" evidence="1">
    <location>
        <begin position="112"/>
        <end position="134"/>
    </location>
</feature>
<proteinExistence type="predicted"/>
<dbReference type="STRING" id="1742358.GCA_001439605_03517"/>
<feature type="transmembrane region" description="Helical" evidence="1">
    <location>
        <begin position="146"/>
        <end position="165"/>
    </location>
</feature>
<protein>
    <submittedName>
        <fullName evidence="2">DUF2812 domain-containing protein</fullName>
    </submittedName>
</protein>